<organism evidence="2 3">
    <name type="scientific">Leucobacter exalbidus</name>
    <dbReference type="NCBI Taxonomy" id="662960"/>
    <lineage>
        <taxon>Bacteria</taxon>
        <taxon>Bacillati</taxon>
        <taxon>Actinomycetota</taxon>
        <taxon>Actinomycetes</taxon>
        <taxon>Micrococcales</taxon>
        <taxon>Microbacteriaceae</taxon>
        <taxon>Leucobacter</taxon>
    </lineage>
</organism>
<comment type="caution">
    <text evidence="2">The sequence shown here is derived from an EMBL/GenBank/DDBJ whole genome shotgun (WGS) entry which is preliminary data.</text>
</comment>
<dbReference type="Gene3D" id="3.90.960.10">
    <property type="entry name" value="YbaK/aminoacyl-tRNA synthetase-associated domain"/>
    <property type="match status" value="1"/>
</dbReference>
<proteinExistence type="predicted"/>
<dbReference type="PANTHER" id="PTHR30411:SF1">
    <property type="entry name" value="CYTOPLASMIC PROTEIN"/>
    <property type="match status" value="1"/>
</dbReference>
<dbReference type="SUPFAM" id="SSF55826">
    <property type="entry name" value="YbaK/ProRS associated domain"/>
    <property type="match status" value="1"/>
</dbReference>
<evidence type="ECO:0000259" key="1">
    <source>
        <dbReference type="Pfam" id="PF04073"/>
    </source>
</evidence>
<evidence type="ECO:0000313" key="2">
    <source>
        <dbReference type="EMBL" id="MBP1326679.1"/>
    </source>
</evidence>
<dbReference type="CDD" id="cd04333">
    <property type="entry name" value="ProX_deacylase"/>
    <property type="match status" value="1"/>
</dbReference>
<protein>
    <submittedName>
        <fullName evidence="2">Prolyl-tRNA editing enzyme YbaK/EbsC (Cys-tRNA(Pro) deacylase)</fullName>
    </submittedName>
</protein>
<dbReference type="GO" id="GO:0002161">
    <property type="term" value="F:aminoacyl-tRNA deacylase activity"/>
    <property type="evidence" value="ECO:0007669"/>
    <property type="project" value="InterPro"/>
</dbReference>
<dbReference type="PANTHER" id="PTHR30411">
    <property type="entry name" value="CYTOPLASMIC PROTEIN"/>
    <property type="match status" value="1"/>
</dbReference>
<dbReference type="InterPro" id="IPR007214">
    <property type="entry name" value="YbaK/aa-tRNA-synth-assoc-dom"/>
</dbReference>
<evidence type="ECO:0000313" key="3">
    <source>
        <dbReference type="Proteomes" id="UP000675163"/>
    </source>
</evidence>
<accession>A0A940PWM2</accession>
<reference evidence="2" key="1">
    <citation type="submission" date="2021-02" db="EMBL/GenBank/DDBJ databases">
        <title>Sequencing the genomes of 1000 actinobacteria strains.</title>
        <authorList>
            <person name="Klenk H.-P."/>
        </authorList>
    </citation>
    <scope>NUCLEOTIDE SEQUENCE</scope>
    <source>
        <strain evidence="2">DSM 22850</strain>
    </source>
</reference>
<dbReference type="RefSeq" id="WP_342452139.1">
    <property type="nucleotide sequence ID" value="NZ_JAFIDA010000001.1"/>
</dbReference>
<keyword evidence="3" id="KW-1185">Reference proteome</keyword>
<dbReference type="AlphaFoldDB" id="A0A940PWM2"/>
<dbReference type="Proteomes" id="UP000675163">
    <property type="component" value="Unassembled WGS sequence"/>
</dbReference>
<name>A0A940PWM2_9MICO</name>
<dbReference type="InterPro" id="IPR036754">
    <property type="entry name" value="YbaK/aa-tRNA-synt-asso_dom_sf"/>
</dbReference>
<dbReference type="EMBL" id="JAFIDA010000001">
    <property type="protein sequence ID" value="MBP1326679.1"/>
    <property type="molecule type" value="Genomic_DNA"/>
</dbReference>
<dbReference type="Pfam" id="PF04073">
    <property type="entry name" value="tRNA_edit"/>
    <property type="match status" value="1"/>
</dbReference>
<sequence length="188" mass="20308">MSKQQSRIGAKLRVPRLTRGSDMGVNRVRTHLTERGWAGEILEFDDSSATVELAAQKVGVDSQRIAKTLGFYDPEAPEGAVLIVAAGDAKVNGGMFKRQFGGKPRMLSRDDVLAFTGHPIGGVCPFANPTQTRVFLDESLRRFDSVFPAAGSATSAVELSIDALETLSGSVQWVDVTTQWRQEEPATA</sequence>
<gene>
    <name evidence="2" type="ORF">JOF28_001911</name>
</gene>
<feature type="domain" description="YbaK/aminoacyl-tRNA synthetase-associated" evidence="1">
    <location>
        <begin position="48"/>
        <end position="166"/>
    </location>
</feature>